<evidence type="ECO:0000256" key="4">
    <source>
        <dbReference type="ARBA" id="ARBA00022729"/>
    </source>
</evidence>
<evidence type="ECO:0000313" key="10">
    <source>
        <dbReference type="Proteomes" id="UP000295662"/>
    </source>
</evidence>
<dbReference type="GO" id="GO:0004423">
    <property type="term" value="F:iduronate-2-sulfatase activity"/>
    <property type="evidence" value="ECO:0007669"/>
    <property type="project" value="InterPro"/>
</dbReference>
<dbReference type="InterPro" id="IPR017850">
    <property type="entry name" value="Alkaline_phosphatase_core_sf"/>
</dbReference>
<feature type="signal peptide" evidence="7">
    <location>
        <begin position="1"/>
        <end position="19"/>
    </location>
</feature>
<comment type="cofactor">
    <cofactor evidence="1">
        <name>Ca(2+)</name>
        <dbReference type="ChEBI" id="CHEBI:29108"/>
    </cofactor>
</comment>
<sequence>MKFLLFLFTGLVLAATAFGSETRKPNVLFIAIDDQNDWIGTLGGHPMAKTPNIDRLAAKGTVFLNAHCNAPLCNPSRTSLMLGLRPTTTGIYGLSPWFRTLPQWKDRVALPQHFANHGYRTAATGKIYHGGSGGGKVGKKGKAGKAKEKNADGVSAEPEFQITAPYGGVGSKPPQKLIPPTPMGNNALMDWGVWPLDNDDTGKGDYQVASWTVEQIKNAPKDQPFFLAAGFFLPHVPCYATQKWFDLYPDDDSVLPKVKEGDRDDTPRFSWYMHWELPEPRLKWVKENNQWRNLVRSYLACTSFMDAQVGRLMDALEESGQAENTIVVLWGDHGWHLGEKAITGKNTLWDRGTKVPLIFAGPGVSKGGRSTQPAELLDIYPTLVELASLPARDDLEGLSLVPQLKDASTKRERPAITSHNQGNHGVRSEKWRYIHYADGSEELYNMEKDPEEWDNLAGKPEYAEVIAAHKKWLPKIDVPPAPNSASRVLTYDKATDEAVWEGKTVKRSDPIIE</sequence>
<proteinExistence type="inferred from homology"/>
<feature type="chain" id="PRO_5020927320" evidence="7">
    <location>
        <begin position="20"/>
        <end position="513"/>
    </location>
</feature>
<dbReference type="InterPro" id="IPR035874">
    <property type="entry name" value="IDS"/>
</dbReference>
<evidence type="ECO:0000256" key="5">
    <source>
        <dbReference type="ARBA" id="ARBA00022801"/>
    </source>
</evidence>
<dbReference type="PANTHER" id="PTHR45953:SF1">
    <property type="entry name" value="IDURONATE 2-SULFATASE"/>
    <property type="match status" value="1"/>
</dbReference>
<name>A0A4R7RXW3_9BACT</name>
<dbReference type="AlphaFoldDB" id="A0A4R7RXW3"/>
<dbReference type="Gene3D" id="3.40.720.10">
    <property type="entry name" value="Alkaline Phosphatase, subunit A"/>
    <property type="match status" value="1"/>
</dbReference>
<keyword evidence="3" id="KW-0479">Metal-binding</keyword>
<evidence type="ECO:0000256" key="3">
    <source>
        <dbReference type="ARBA" id="ARBA00022723"/>
    </source>
</evidence>
<protein>
    <submittedName>
        <fullName evidence="9">Arylsulfatase A-like enzyme</fullName>
    </submittedName>
</protein>
<evidence type="ECO:0000256" key="6">
    <source>
        <dbReference type="ARBA" id="ARBA00022837"/>
    </source>
</evidence>
<organism evidence="9 10">
    <name type="scientific">Prosthecobacter fusiformis</name>
    <dbReference type="NCBI Taxonomy" id="48464"/>
    <lineage>
        <taxon>Bacteria</taxon>
        <taxon>Pseudomonadati</taxon>
        <taxon>Verrucomicrobiota</taxon>
        <taxon>Verrucomicrobiia</taxon>
        <taxon>Verrucomicrobiales</taxon>
        <taxon>Verrucomicrobiaceae</taxon>
        <taxon>Prosthecobacter</taxon>
    </lineage>
</organism>
<dbReference type="GO" id="GO:0005737">
    <property type="term" value="C:cytoplasm"/>
    <property type="evidence" value="ECO:0007669"/>
    <property type="project" value="TreeGrafter"/>
</dbReference>
<dbReference type="SUPFAM" id="SSF53649">
    <property type="entry name" value="Alkaline phosphatase-like"/>
    <property type="match status" value="1"/>
</dbReference>
<reference evidence="9 10" key="1">
    <citation type="submission" date="2019-03" db="EMBL/GenBank/DDBJ databases">
        <title>Genomic Encyclopedia of Archaeal and Bacterial Type Strains, Phase II (KMG-II): from individual species to whole genera.</title>
        <authorList>
            <person name="Goeker M."/>
        </authorList>
    </citation>
    <scope>NUCLEOTIDE SEQUENCE [LARGE SCALE GENOMIC DNA]</scope>
    <source>
        <strain evidence="9 10">ATCC 25309</strain>
    </source>
</reference>
<dbReference type="Pfam" id="PF00884">
    <property type="entry name" value="Sulfatase"/>
    <property type="match status" value="1"/>
</dbReference>
<dbReference type="RefSeq" id="WP_133796112.1">
    <property type="nucleotide sequence ID" value="NZ_SOCA01000005.1"/>
</dbReference>
<dbReference type="CDD" id="cd16030">
    <property type="entry name" value="iduronate-2-sulfatase"/>
    <property type="match status" value="1"/>
</dbReference>
<dbReference type="Proteomes" id="UP000295662">
    <property type="component" value="Unassembled WGS sequence"/>
</dbReference>
<accession>A0A4R7RXW3</accession>
<keyword evidence="6" id="KW-0106">Calcium</keyword>
<dbReference type="GO" id="GO:0046872">
    <property type="term" value="F:metal ion binding"/>
    <property type="evidence" value="ECO:0007669"/>
    <property type="project" value="UniProtKB-KW"/>
</dbReference>
<keyword evidence="4 7" id="KW-0732">Signal</keyword>
<evidence type="ECO:0000256" key="1">
    <source>
        <dbReference type="ARBA" id="ARBA00001913"/>
    </source>
</evidence>
<comment type="caution">
    <text evidence="9">The sequence shown here is derived from an EMBL/GenBank/DDBJ whole genome shotgun (WGS) entry which is preliminary data.</text>
</comment>
<dbReference type="OrthoDB" id="9803751at2"/>
<keyword evidence="5" id="KW-0378">Hydrolase</keyword>
<dbReference type="EMBL" id="SOCA01000005">
    <property type="protein sequence ID" value="TDU69427.1"/>
    <property type="molecule type" value="Genomic_DNA"/>
</dbReference>
<keyword evidence="10" id="KW-1185">Reference proteome</keyword>
<dbReference type="InterPro" id="IPR000917">
    <property type="entry name" value="Sulfatase_N"/>
</dbReference>
<feature type="domain" description="Sulfatase N-terminal" evidence="8">
    <location>
        <begin position="25"/>
        <end position="387"/>
    </location>
</feature>
<gene>
    <name evidence="9" type="ORF">EI77_03081</name>
</gene>
<dbReference type="PANTHER" id="PTHR45953">
    <property type="entry name" value="IDURONATE 2-SULFATASE"/>
    <property type="match status" value="1"/>
</dbReference>
<evidence type="ECO:0000256" key="2">
    <source>
        <dbReference type="ARBA" id="ARBA00008779"/>
    </source>
</evidence>
<comment type="similarity">
    <text evidence="2">Belongs to the sulfatase family.</text>
</comment>
<evidence type="ECO:0000256" key="7">
    <source>
        <dbReference type="SAM" id="SignalP"/>
    </source>
</evidence>
<evidence type="ECO:0000313" key="9">
    <source>
        <dbReference type="EMBL" id="TDU69427.1"/>
    </source>
</evidence>
<evidence type="ECO:0000259" key="8">
    <source>
        <dbReference type="Pfam" id="PF00884"/>
    </source>
</evidence>